<sequence length="93" mass="10091">MVSEETLKKVVSAVGEQVGASIGNLLVITTLQTRALIVLANAIKNDPNVSEETRLHASSSMKTIDLLIENLEVMAGQNSQETIRELLGMIDER</sequence>
<proteinExistence type="predicted"/>
<protein>
    <submittedName>
        <fullName evidence="1">Uncharacterized protein</fullName>
    </submittedName>
</protein>
<evidence type="ECO:0000313" key="2">
    <source>
        <dbReference type="Proteomes" id="UP000561369"/>
    </source>
</evidence>
<reference evidence="1 2" key="1">
    <citation type="submission" date="2020-04" db="EMBL/GenBank/DDBJ databases">
        <title>Molecular characterization of pseudomonads from Agaricus bisporus reveal novel blotch 2 pathogens in Western Europe.</title>
        <authorList>
            <person name="Taparia T."/>
            <person name="Krijger M."/>
            <person name="Haynes E."/>
            <person name="Elpinstone J.G."/>
            <person name="Noble R."/>
            <person name="Van Der Wolf J."/>
        </authorList>
    </citation>
    <scope>NUCLEOTIDE SEQUENCE [LARGE SCALE GENOMIC DNA]</scope>
    <source>
        <strain evidence="1 2">IPO3765</strain>
    </source>
</reference>
<comment type="caution">
    <text evidence="1">The sequence shown here is derived from an EMBL/GenBank/DDBJ whole genome shotgun (WGS) entry which is preliminary data.</text>
</comment>
<name>A0A7Y8KPL7_9PSED</name>
<dbReference type="AlphaFoldDB" id="A0A7Y8KPL7"/>
<dbReference type="Proteomes" id="UP000561369">
    <property type="component" value="Unassembled WGS sequence"/>
</dbReference>
<dbReference type="EMBL" id="JACAQV010000021">
    <property type="protein sequence ID" value="NWF10149.1"/>
    <property type="molecule type" value="Genomic_DNA"/>
</dbReference>
<gene>
    <name evidence="1" type="ORF">HX810_20965</name>
</gene>
<evidence type="ECO:0000313" key="1">
    <source>
        <dbReference type="EMBL" id="NWF10149.1"/>
    </source>
</evidence>
<accession>A0A7Y8KPL7</accession>
<dbReference type="RefSeq" id="WP_177024701.1">
    <property type="nucleotide sequence ID" value="NZ_JACAQV010000021.1"/>
</dbReference>
<organism evidence="1 2">
    <name type="scientific">Pseudomonas salomonii</name>
    <dbReference type="NCBI Taxonomy" id="191391"/>
    <lineage>
        <taxon>Bacteria</taxon>
        <taxon>Pseudomonadati</taxon>
        <taxon>Pseudomonadota</taxon>
        <taxon>Gammaproteobacteria</taxon>
        <taxon>Pseudomonadales</taxon>
        <taxon>Pseudomonadaceae</taxon>
        <taxon>Pseudomonas</taxon>
    </lineage>
</organism>